<evidence type="ECO:0000256" key="10">
    <source>
        <dbReference type="SAM" id="SignalP"/>
    </source>
</evidence>
<keyword evidence="8" id="KW-1133">Transmembrane helix</keyword>
<dbReference type="GO" id="GO:0098797">
    <property type="term" value="C:plasma membrane protein complex"/>
    <property type="evidence" value="ECO:0007669"/>
    <property type="project" value="TreeGrafter"/>
</dbReference>
<comment type="similarity">
    <text evidence="2">Belongs to the TonB family.</text>
</comment>
<dbReference type="GO" id="GO:0055085">
    <property type="term" value="P:transmembrane transport"/>
    <property type="evidence" value="ECO:0007669"/>
    <property type="project" value="InterPro"/>
</dbReference>
<evidence type="ECO:0000259" key="11">
    <source>
        <dbReference type="PROSITE" id="PS52015"/>
    </source>
</evidence>
<sequence>MIKSLYLSALILAAVISVADAQTVDAQVSTDSVYTKVDQMPQFSGGMKALMKLVDGNHHYPKEARKNKIQGKVFLEFVIHEDGTPGNFKVTQGLGYGCDEAALEAFRTMPKWVPGKLAGKPVKVKLRTAYLYGM</sequence>
<dbReference type="GO" id="GO:0015031">
    <property type="term" value="P:protein transport"/>
    <property type="evidence" value="ECO:0007669"/>
    <property type="project" value="UniProtKB-KW"/>
</dbReference>
<feature type="signal peptide" evidence="10">
    <location>
        <begin position="1"/>
        <end position="21"/>
    </location>
</feature>
<dbReference type="GO" id="GO:0031992">
    <property type="term" value="F:energy transducer activity"/>
    <property type="evidence" value="ECO:0007669"/>
    <property type="project" value="TreeGrafter"/>
</dbReference>
<feature type="domain" description="TonB C-terminal" evidence="11">
    <location>
        <begin position="45"/>
        <end position="134"/>
    </location>
</feature>
<dbReference type="Gene3D" id="3.30.1150.10">
    <property type="match status" value="1"/>
</dbReference>
<dbReference type="SUPFAM" id="SSF74653">
    <property type="entry name" value="TolA/TonB C-terminal domain"/>
    <property type="match status" value="1"/>
</dbReference>
<evidence type="ECO:0000256" key="4">
    <source>
        <dbReference type="ARBA" id="ARBA00022475"/>
    </source>
</evidence>
<keyword evidence="3" id="KW-0813">Transport</keyword>
<dbReference type="PANTHER" id="PTHR33446">
    <property type="entry name" value="PROTEIN TONB-RELATED"/>
    <property type="match status" value="1"/>
</dbReference>
<dbReference type="InterPro" id="IPR037682">
    <property type="entry name" value="TonB_C"/>
</dbReference>
<keyword evidence="9" id="KW-0472">Membrane</keyword>
<feature type="chain" id="PRO_5024984559" evidence="10">
    <location>
        <begin position="22"/>
        <end position="134"/>
    </location>
</feature>
<name>A0A5N1JC90_9BACT</name>
<reference evidence="12 13" key="1">
    <citation type="submission" date="2019-09" db="EMBL/GenBank/DDBJ databases">
        <title>Genome Sequence of Larkinella sp MA1.</title>
        <authorList>
            <person name="Srinivasan S."/>
        </authorList>
    </citation>
    <scope>NUCLEOTIDE SEQUENCE [LARGE SCALE GENOMIC DNA]</scope>
    <source>
        <strain evidence="12 13">MA1</strain>
    </source>
</reference>
<dbReference type="PANTHER" id="PTHR33446:SF2">
    <property type="entry name" value="PROTEIN TONB"/>
    <property type="match status" value="1"/>
</dbReference>
<keyword evidence="5" id="KW-0997">Cell inner membrane</keyword>
<evidence type="ECO:0000256" key="2">
    <source>
        <dbReference type="ARBA" id="ARBA00006555"/>
    </source>
</evidence>
<evidence type="ECO:0000256" key="6">
    <source>
        <dbReference type="ARBA" id="ARBA00022692"/>
    </source>
</evidence>
<dbReference type="Pfam" id="PF03544">
    <property type="entry name" value="TonB_C"/>
    <property type="match status" value="1"/>
</dbReference>
<keyword evidence="10" id="KW-0732">Signal</keyword>
<dbReference type="EMBL" id="VTWS01000008">
    <property type="protein sequence ID" value="KAA9347209.1"/>
    <property type="molecule type" value="Genomic_DNA"/>
</dbReference>
<dbReference type="RefSeq" id="WP_150880798.1">
    <property type="nucleotide sequence ID" value="NZ_VTWS01000008.1"/>
</dbReference>
<evidence type="ECO:0000256" key="7">
    <source>
        <dbReference type="ARBA" id="ARBA00022927"/>
    </source>
</evidence>
<proteinExistence type="inferred from homology"/>
<dbReference type="AlphaFoldDB" id="A0A5N1JC90"/>
<dbReference type="PROSITE" id="PS52015">
    <property type="entry name" value="TONB_CTD"/>
    <property type="match status" value="1"/>
</dbReference>
<dbReference type="InterPro" id="IPR051045">
    <property type="entry name" value="TonB-dependent_transducer"/>
</dbReference>
<organism evidence="12 13">
    <name type="scientific">Larkinella humicola</name>
    <dbReference type="NCBI Taxonomy" id="2607654"/>
    <lineage>
        <taxon>Bacteria</taxon>
        <taxon>Pseudomonadati</taxon>
        <taxon>Bacteroidota</taxon>
        <taxon>Cytophagia</taxon>
        <taxon>Cytophagales</taxon>
        <taxon>Spirosomataceae</taxon>
        <taxon>Larkinella</taxon>
    </lineage>
</organism>
<dbReference type="NCBIfam" id="TIGR01352">
    <property type="entry name" value="tonB_Cterm"/>
    <property type="match status" value="1"/>
</dbReference>
<dbReference type="Proteomes" id="UP000326344">
    <property type="component" value="Unassembled WGS sequence"/>
</dbReference>
<gene>
    <name evidence="12" type="ORF">F0P93_26755</name>
</gene>
<keyword evidence="4" id="KW-1003">Cell membrane</keyword>
<evidence type="ECO:0000313" key="12">
    <source>
        <dbReference type="EMBL" id="KAA9347209.1"/>
    </source>
</evidence>
<keyword evidence="6" id="KW-0812">Transmembrane</keyword>
<keyword evidence="13" id="KW-1185">Reference proteome</keyword>
<keyword evidence="7" id="KW-0653">Protein transport</keyword>
<evidence type="ECO:0000256" key="1">
    <source>
        <dbReference type="ARBA" id="ARBA00004383"/>
    </source>
</evidence>
<evidence type="ECO:0000256" key="5">
    <source>
        <dbReference type="ARBA" id="ARBA00022519"/>
    </source>
</evidence>
<comment type="subcellular location">
    <subcellularLocation>
        <location evidence="1">Cell inner membrane</location>
        <topology evidence="1">Single-pass membrane protein</topology>
        <orientation evidence="1">Periplasmic side</orientation>
    </subcellularLocation>
</comment>
<protein>
    <submittedName>
        <fullName evidence="12">Energy transducer TonB</fullName>
    </submittedName>
</protein>
<comment type="caution">
    <text evidence="12">The sequence shown here is derived from an EMBL/GenBank/DDBJ whole genome shotgun (WGS) entry which is preliminary data.</text>
</comment>
<dbReference type="InterPro" id="IPR006260">
    <property type="entry name" value="TonB/TolA_C"/>
</dbReference>
<evidence type="ECO:0000256" key="9">
    <source>
        <dbReference type="ARBA" id="ARBA00023136"/>
    </source>
</evidence>
<accession>A0A5N1JC90</accession>
<evidence type="ECO:0000256" key="8">
    <source>
        <dbReference type="ARBA" id="ARBA00022989"/>
    </source>
</evidence>
<evidence type="ECO:0000313" key="13">
    <source>
        <dbReference type="Proteomes" id="UP000326344"/>
    </source>
</evidence>
<evidence type="ECO:0000256" key="3">
    <source>
        <dbReference type="ARBA" id="ARBA00022448"/>
    </source>
</evidence>